<feature type="transmembrane region" description="Helical" evidence="1">
    <location>
        <begin position="6"/>
        <end position="31"/>
    </location>
</feature>
<reference evidence="2 3" key="2">
    <citation type="journal article" date="2014" name="J. Gen. Appl. Microbiol.">
        <title>The early diverging ascomycetous budding yeast Saitoella complicata has three histone deacetylases belonging to the Clr6, Hos2, and Rpd3 lineages.</title>
        <authorList>
            <person name="Nishida H."/>
            <person name="Matsumoto T."/>
            <person name="Kondo S."/>
            <person name="Hamamoto M."/>
            <person name="Yoshikawa H."/>
        </authorList>
    </citation>
    <scope>NUCLEOTIDE SEQUENCE [LARGE SCALE GENOMIC DNA]</scope>
    <source>
        <strain evidence="2 3">NRRL Y-17804</strain>
    </source>
</reference>
<gene>
    <name evidence="2" type="ORF">G7K_1048-t1</name>
</gene>
<comment type="caution">
    <text evidence="2">The sequence shown here is derived from an EMBL/GenBank/DDBJ whole genome shotgun (WGS) entry which is preliminary data.</text>
</comment>
<keyword evidence="1" id="KW-0472">Membrane</keyword>
<keyword evidence="3" id="KW-1185">Reference proteome</keyword>
<accession>A0A0E9NBQ6</accession>
<sequence length="117" mass="13037">MVDLLMMYAICVGLCFSFATAFKVPVSISLLKKKASYTRRKTSSTGVSVVVGVYGGVHGYRTFWTGVDTLDFFEFSVVSAILVVIYVCLLYLIELAAISYTIICLVLSFVLYLLYRL</sequence>
<dbReference type="EMBL" id="BACD03000006">
    <property type="protein sequence ID" value="GAO46830.1"/>
    <property type="molecule type" value="Genomic_DNA"/>
</dbReference>
<feature type="transmembrane region" description="Helical" evidence="1">
    <location>
        <begin position="43"/>
        <end position="60"/>
    </location>
</feature>
<reference evidence="2 3" key="3">
    <citation type="journal article" date="2015" name="Genome Announc.">
        <title>Draft Genome Sequence of the Archiascomycetous Yeast Saitoella complicata.</title>
        <authorList>
            <person name="Yamauchi K."/>
            <person name="Kondo S."/>
            <person name="Hamamoto M."/>
            <person name="Takahashi Y."/>
            <person name="Ogura Y."/>
            <person name="Hayashi T."/>
            <person name="Nishida H."/>
        </authorList>
    </citation>
    <scope>NUCLEOTIDE SEQUENCE [LARGE SCALE GENOMIC DNA]</scope>
    <source>
        <strain evidence="2 3">NRRL Y-17804</strain>
    </source>
</reference>
<dbReference type="AlphaFoldDB" id="A0A0E9NBQ6"/>
<feature type="transmembrane region" description="Helical" evidence="1">
    <location>
        <begin position="72"/>
        <end position="92"/>
    </location>
</feature>
<keyword evidence="1" id="KW-0812">Transmembrane</keyword>
<dbReference type="Proteomes" id="UP000033140">
    <property type="component" value="Unassembled WGS sequence"/>
</dbReference>
<name>A0A0E9NBQ6_SAICN</name>
<keyword evidence="1" id="KW-1133">Transmembrane helix</keyword>
<evidence type="ECO:0000313" key="2">
    <source>
        <dbReference type="EMBL" id="GAO46830.1"/>
    </source>
</evidence>
<proteinExistence type="predicted"/>
<organism evidence="2 3">
    <name type="scientific">Saitoella complicata (strain BCRC 22490 / CBS 7301 / JCM 7358 / NBRC 10748 / NRRL Y-17804)</name>
    <dbReference type="NCBI Taxonomy" id="698492"/>
    <lineage>
        <taxon>Eukaryota</taxon>
        <taxon>Fungi</taxon>
        <taxon>Dikarya</taxon>
        <taxon>Ascomycota</taxon>
        <taxon>Taphrinomycotina</taxon>
        <taxon>Taphrinomycotina incertae sedis</taxon>
        <taxon>Saitoella</taxon>
    </lineage>
</organism>
<evidence type="ECO:0000256" key="1">
    <source>
        <dbReference type="SAM" id="Phobius"/>
    </source>
</evidence>
<evidence type="ECO:0000313" key="3">
    <source>
        <dbReference type="Proteomes" id="UP000033140"/>
    </source>
</evidence>
<reference evidence="2 3" key="1">
    <citation type="journal article" date="2011" name="J. Gen. Appl. Microbiol.">
        <title>Draft genome sequencing of the enigmatic yeast Saitoella complicata.</title>
        <authorList>
            <person name="Nishida H."/>
            <person name="Hamamoto M."/>
            <person name="Sugiyama J."/>
        </authorList>
    </citation>
    <scope>NUCLEOTIDE SEQUENCE [LARGE SCALE GENOMIC DNA]</scope>
    <source>
        <strain evidence="2 3">NRRL Y-17804</strain>
    </source>
</reference>
<protein>
    <submittedName>
        <fullName evidence="2">Uncharacterized protein</fullName>
    </submittedName>
</protein>